<evidence type="ECO:0000256" key="6">
    <source>
        <dbReference type="ARBA" id="ARBA00031119"/>
    </source>
</evidence>
<dbReference type="EMBL" id="ABDC03012276">
    <property type="status" value="NOT_ANNOTATED_CDS"/>
    <property type="molecule type" value="Genomic_DNA"/>
</dbReference>
<dbReference type="Gene3D" id="2.130.10.10">
    <property type="entry name" value="YVTN repeat-like/Quinoprotein amine dehydrogenase"/>
    <property type="match status" value="1"/>
</dbReference>
<dbReference type="GeneTree" id="ENSGT00730000111137"/>
<dbReference type="InterPro" id="IPR019775">
    <property type="entry name" value="WD40_repeat_CS"/>
</dbReference>
<dbReference type="InterPro" id="IPR059104">
    <property type="entry name" value="Beta-prop_EIPR1-like"/>
</dbReference>
<keyword evidence="15" id="KW-1185">Reference proteome</keyword>
<evidence type="ECO:0000256" key="9">
    <source>
        <dbReference type="ARBA" id="ARBA00045334"/>
    </source>
</evidence>
<dbReference type="Pfam" id="PF00400">
    <property type="entry name" value="WD40"/>
    <property type="match status" value="1"/>
</dbReference>
<evidence type="ECO:0000256" key="11">
    <source>
        <dbReference type="PROSITE-ProRule" id="PRU00221"/>
    </source>
</evidence>
<feature type="repeat" description="WD" evidence="11">
    <location>
        <begin position="227"/>
        <end position="263"/>
    </location>
</feature>
<feature type="region of interest" description="Disordered" evidence="12">
    <location>
        <begin position="312"/>
        <end position="339"/>
    </location>
</feature>
<evidence type="ECO:0000313" key="14">
    <source>
        <dbReference type="Ensembl" id="ENSMICP00000050252.1"/>
    </source>
</evidence>
<dbReference type="SUPFAM" id="SSF101908">
    <property type="entry name" value="Putative isomerase YbhE"/>
    <property type="match status" value="1"/>
</dbReference>
<sequence length="390" mass="44271">MEDDAPVIYGLSSRWARALTPQTAETDAIRFLVGTQSLKYDNQIHIIDFDDENNIINKNVLLHQVGEIWHISTSPADKGVLATCYNRSKCSFPRYLATRGSSDSRVLTCAAVWRMPKELESGSHESPDDSSSTAQTLELLCHLDNTAHGNMLVVGEPWGDGKKVICWPNNHILLWNLQESFQPGKGQLRFTSGRWSPHHNCTQVATASDTTLRGWDTRSMSQVYCIENAHGQLVRDLDFNPNKQYYLASCGDDCKVKFWDTRNVTEPVKTLEEHSHWVWNVRYNHSHDQLVLTGSSDSRVILSNMVSISSEPFGHLVDDDDVSDQEDHQPEEKSKEPLQDNVIATYEEHEDSVYAVEWSSADPWLFASLSYDGRLVINRVPRALKYHILL</sequence>
<evidence type="ECO:0000256" key="4">
    <source>
        <dbReference type="ARBA" id="ARBA00022737"/>
    </source>
</evidence>
<dbReference type="SMART" id="SM00320">
    <property type="entry name" value="WD40"/>
    <property type="match status" value="4"/>
</dbReference>
<reference evidence="14" key="2">
    <citation type="submission" date="2025-08" db="UniProtKB">
        <authorList>
            <consortium name="Ensembl"/>
        </authorList>
    </citation>
    <scope>IDENTIFICATION</scope>
</reference>
<accession>A0A8C5YEH2</accession>
<dbReference type="Ensembl" id="ENSMICT00000065213.1">
    <property type="protein sequence ID" value="ENSMICP00000050252.1"/>
    <property type="gene ID" value="ENSMICG00000009793.3"/>
</dbReference>
<dbReference type="PROSITE" id="PS50082">
    <property type="entry name" value="WD_REPEATS_2"/>
    <property type="match status" value="1"/>
</dbReference>
<dbReference type="GO" id="GO:1905281">
    <property type="term" value="P:positive regulation of retrograde transport, endosome to Golgi"/>
    <property type="evidence" value="ECO:0007669"/>
    <property type="project" value="Ensembl"/>
</dbReference>
<dbReference type="GO" id="GO:0016567">
    <property type="term" value="P:protein ubiquitination"/>
    <property type="evidence" value="ECO:0007669"/>
    <property type="project" value="TreeGrafter"/>
</dbReference>
<evidence type="ECO:0000256" key="3">
    <source>
        <dbReference type="ARBA" id="ARBA00022574"/>
    </source>
</evidence>
<dbReference type="EMBL" id="ABDC03012270">
    <property type="status" value="NOT_ANNOTATED_CDS"/>
    <property type="molecule type" value="Genomic_DNA"/>
</dbReference>
<comment type="subunit">
    <text evidence="10">Interacts with two multisubunit tethering complexes: EARP composed of VPS50, VPS51, VPS52 and VPS53 subunits and GARP complex composed of VPS51, VPS52, VPS53 and VPS54 subunits. Interacts with SNAP29.</text>
</comment>
<comment type="function">
    <text evidence="9">Acts as a component of endosomal retrieval machinery that is involved in protein transport from early endosomes to either recycling endosomes or the trans-Golgi network. Mediates the recruitment of Golgi-associated retrograde protein (GARP) complex to the trans-Golgi network and controls early endosome-to-Golgi transport of internalized protein. Promotes the recycling of internalized transferrin receptor (TFRC) to the plasma membrane through interaction with endosome-associated recycling protein (EARP) complex. Controls proper insulin distribution and secretion, and retention of cargo in mature dense core vesicles. Required for the stability of the endosome-associated retrograde protein (EARP) complex subunits and for proper localization and association of EARP with membranes.</text>
</comment>
<dbReference type="GO" id="GO:0005802">
    <property type="term" value="C:trans-Golgi network"/>
    <property type="evidence" value="ECO:0007669"/>
    <property type="project" value="Ensembl"/>
</dbReference>
<dbReference type="InterPro" id="IPR040323">
    <property type="entry name" value="EIPR1"/>
</dbReference>
<evidence type="ECO:0000256" key="12">
    <source>
        <dbReference type="SAM" id="MobiDB-lite"/>
    </source>
</evidence>
<dbReference type="EMBL" id="ABDC03012275">
    <property type="status" value="NOT_ANNOTATED_CDS"/>
    <property type="molecule type" value="Genomic_DNA"/>
</dbReference>
<dbReference type="EMBL" id="ABDC03012273">
    <property type="status" value="NOT_ANNOTATED_CDS"/>
    <property type="molecule type" value="Genomic_DNA"/>
</dbReference>
<evidence type="ECO:0000313" key="15">
    <source>
        <dbReference type="Proteomes" id="UP000694394"/>
    </source>
</evidence>
<dbReference type="GO" id="GO:2001137">
    <property type="term" value="P:positive regulation of endocytic recycling"/>
    <property type="evidence" value="ECO:0007669"/>
    <property type="project" value="Ensembl"/>
</dbReference>
<evidence type="ECO:0000256" key="2">
    <source>
        <dbReference type="ARBA" id="ARBA00022275"/>
    </source>
</evidence>
<evidence type="ECO:0000256" key="10">
    <source>
        <dbReference type="ARBA" id="ARBA00046965"/>
    </source>
</evidence>
<dbReference type="AlphaFoldDB" id="A0A8C5YEH2"/>
<dbReference type="PROSITE" id="PS00678">
    <property type="entry name" value="WD_REPEATS_1"/>
    <property type="match status" value="1"/>
</dbReference>
<protein>
    <recommendedName>
        <fullName evidence="2">EARP and GARP complex-interacting protein 1</fullName>
    </recommendedName>
    <alternativeName>
        <fullName evidence="5">Endosome-associated recycling protein-interacting protein</fullName>
    </alternativeName>
    <alternativeName>
        <fullName evidence="7">Golgi-associated retrograde protein-interacting protein</fullName>
    </alternativeName>
    <alternativeName>
        <fullName evidence="8">Tumor-suppressing STF cDNA 1 protein</fullName>
    </alternativeName>
    <alternativeName>
        <fullName evidence="6">Tumor-suppressing subchromosomal transferable fragment candidate gene 1 protein</fullName>
    </alternativeName>
</protein>
<dbReference type="PROSITE" id="PS50294">
    <property type="entry name" value="WD_REPEATS_REGION"/>
    <property type="match status" value="1"/>
</dbReference>
<evidence type="ECO:0000256" key="1">
    <source>
        <dbReference type="ARBA" id="ARBA00005672"/>
    </source>
</evidence>
<dbReference type="InterPro" id="IPR001680">
    <property type="entry name" value="WD40_rpt"/>
</dbReference>
<dbReference type="EMBL" id="ABDC03012279">
    <property type="status" value="NOT_ANNOTATED_CDS"/>
    <property type="molecule type" value="Genomic_DNA"/>
</dbReference>
<dbReference type="EMBL" id="ABDC03012277">
    <property type="status" value="NOT_ANNOTATED_CDS"/>
    <property type="molecule type" value="Genomic_DNA"/>
</dbReference>
<dbReference type="FunFam" id="2.130.10.10:FF:000156">
    <property type="entry name" value="protein TSSC1 isoform X1"/>
    <property type="match status" value="1"/>
</dbReference>
<dbReference type="Proteomes" id="UP000694394">
    <property type="component" value="Chromosome 8"/>
</dbReference>
<reference evidence="14" key="3">
    <citation type="submission" date="2025-09" db="UniProtKB">
        <authorList>
            <consortium name="Ensembl"/>
        </authorList>
    </citation>
    <scope>IDENTIFICATION</scope>
</reference>
<evidence type="ECO:0000256" key="7">
    <source>
        <dbReference type="ARBA" id="ARBA00031581"/>
    </source>
</evidence>
<dbReference type="Pfam" id="PF23609">
    <property type="entry name" value="Beta-prop_EIPR1"/>
    <property type="match status" value="1"/>
</dbReference>
<dbReference type="EMBL" id="ABDC03012271">
    <property type="status" value="NOT_ANNOTATED_CDS"/>
    <property type="molecule type" value="Genomic_DNA"/>
</dbReference>
<feature type="domain" description="EIPR1-like beta-propeller" evidence="13">
    <location>
        <begin position="151"/>
        <end position="302"/>
    </location>
</feature>
<dbReference type="PANTHER" id="PTHR14205:SF15">
    <property type="entry name" value="EARP AND GARP COMPLEX-INTERACTING PROTEIN 1"/>
    <property type="match status" value="1"/>
</dbReference>
<feature type="compositionally biased region" description="Basic and acidic residues" evidence="12">
    <location>
        <begin position="325"/>
        <end position="338"/>
    </location>
</feature>
<proteinExistence type="inferred from homology"/>
<keyword evidence="3 11" id="KW-0853">WD repeat</keyword>
<evidence type="ECO:0000259" key="13">
    <source>
        <dbReference type="Pfam" id="PF23609"/>
    </source>
</evidence>
<organism evidence="14 15">
    <name type="scientific">Microcebus murinus</name>
    <name type="common">Gray mouse lemur</name>
    <name type="synonym">Lemur murinus</name>
    <dbReference type="NCBI Taxonomy" id="30608"/>
    <lineage>
        <taxon>Eukaryota</taxon>
        <taxon>Metazoa</taxon>
        <taxon>Chordata</taxon>
        <taxon>Craniata</taxon>
        <taxon>Vertebrata</taxon>
        <taxon>Euteleostomi</taxon>
        <taxon>Mammalia</taxon>
        <taxon>Eutheria</taxon>
        <taxon>Euarchontoglires</taxon>
        <taxon>Primates</taxon>
        <taxon>Strepsirrhini</taxon>
        <taxon>Lemuriformes</taxon>
        <taxon>Cheirogaleidae</taxon>
        <taxon>Microcebus</taxon>
    </lineage>
</organism>
<name>A0A8C5YEH2_MICMU</name>
<gene>
    <name evidence="14" type="primary">EIPR1</name>
</gene>
<comment type="similarity">
    <text evidence="1">Belongs to the WD repeat EIPR1 family.</text>
</comment>
<dbReference type="EMBL" id="ABDC03012274">
    <property type="status" value="NOT_ANNOTATED_CDS"/>
    <property type="molecule type" value="Genomic_DNA"/>
</dbReference>
<keyword evidence="4" id="KW-0677">Repeat</keyword>
<dbReference type="GO" id="GO:0000938">
    <property type="term" value="C:GARP complex"/>
    <property type="evidence" value="ECO:0007669"/>
    <property type="project" value="Ensembl"/>
</dbReference>
<dbReference type="PANTHER" id="PTHR14205">
    <property type="entry name" value="WD-REPEAT PROTEIN"/>
    <property type="match status" value="1"/>
</dbReference>
<dbReference type="GO" id="GO:1990745">
    <property type="term" value="C:EARP complex"/>
    <property type="evidence" value="ECO:0007669"/>
    <property type="project" value="Ensembl"/>
</dbReference>
<dbReference type="EMBL" id="ABDC03012272">
    <property type="status" value="NOT_ANNOTATED_CDS"/>
    <property type="molecule type" value="Genomic_DNA"/>
</dbReference>
<reference evidence="14" key="1">
    <citation type="submission" date="2016-12" db="EMBL/GenBank/DDBJ databases">
        <title>Mouse lemur reference genome and diversity panel.</title>
        <authorList>
            <person name="Harris R."/>
            <person name="Larsen P."/>
            <person name="Liu Y."/>
            <person name="Hughes D.S."/>
            <person name="Murali S."/>
            <person name="Raveendran M."/>
            <person name="Korchina V."/>
            <person name="Wang M."/>
            <person name="Jhangiani S."/>
            <person name="Bandaranaike D."/>
            <person name="Bellair M."/>
            <person name="Blankenburg K."/>
            <person name="Chao H."/>
            <person name="Dahdouli M."/>
            <person name="Dinh H."/>
            <person name="Doddapaneni H."/>
            <person name="English A."/>
            <person name="Firestine M."/>
            <person name="Gnanaolivu R."/>
            <person name="Gross S."/>
            <person name="Hernandez B."/>
            <person name="Javaid M."/>
            <person name="Jayaseelan J."/>
            <person name="Jones J."/>
            <person name="Khan Z."/>
            <person name="Kovar C."/>
            <person name="Kurapati P."/>
            <person name="Le B."/>
            <person name="Lee S."/>
            <person name="Li M."/>
            <person name="Mathew T."/>
            <person name="Narasimhan A."/>
            <person name="Ngo D."/>
            <person name="Nguyen L."/>
            <person name="Okwuonu G."/>
            <person name="Ongeri F."/>
            <person name="Osuji N."/>
            <person name="Pu L.-L."/>
            <person name="Puazo M."/>
            <person name="Quiroz J."/>
            <person name="Raj R."/>
            <person name="Rajbhandari K."/>
            <person name="Reid J.G."/>
            <person name="Santibanez J."/>
            <person name="Sexton D."/>
            <person name="Skinner E."/>
            <person name="Vee V."/>
            <person name="Weissenberger G."/>
            <person name="Wu Y."/>
            <person name="Xin Y."/>
            <person name="Han Y."/>
            <person name="Campbell C."/>
            <person name="Brown A."/>
            <person name="Sullivan B."/>
            <person name="Shelton J."/>
            <person name="Brown S."/>
            <person name="Dudchenko O."/>
            <person name="Machol I."/>
            <person name="Durand N."/>
            <person name="Shamim M."/>
            <person name="Lieberman A."/>
            <person name="Muzny D.M."/>
            <person name="Richards S."/>
            <person name="Yoder A."/>
            <person name="Worley K.C."/>
            <person name="Rogers J."/>
            <person name="Gibbs R.A."/>
        </authorList>
    </citation>
    <scope>NUCLEOTIDE SEQUENCE [LARGE SCALE GENOMIC DNA]</scope>
</reference>
<dbReference type="EMBL" id="ABDC03012278">
    <property type="status" value="NOT_ANNOTATED_CDS"/>
    <property type="molecule type" value="Genomic_DNA"/>
</dbReference>
<dbReference type="InterPro" id="IPR015943">
    <property type="entry name" value="WD40/YVTN_repeat-like_dom_sf"/>
</dbReference>
<evidence type="ECO:0000256" key="8">
    <source>
        <dbReference type="ARBA" id="ARBA00032320"/>
    </source>
</evidence>
<evidence type="ECO:0000256" key="5">
    <source>
        <dbReference type="ARBA" id="ARBA00030387"/>
    </source>
</evidence>